<keyword evidence="13" id="KW-1185">Reference proteome</keyword>
<evidence type="ECO:0000256" key="1">
    <source>
        <dbReference type="ARBA" id="ARBA00004292"/>
    </source>
</evidence>
<proteinExistence type="inferred from homology"/>
<dbReference type="Proteomes" id="UP000002281">
    <property type="component" value="Chromosome 7"/>
</dbReference>
<keyword evidence="5" id="KW-0999">Mitochondrion inner membrane</keyword>
<evidence type="ECO:0000256" key="2">
    <source>
        <dbReference type="ARBA" id="ARBA00008699"/>
    </source>
</evidence>
<organism evidence="12 13">
    <name type="scientific">Equus caballus</name>
    <name type="common">Horse</name>
    <dbReference type="NCBI Taxonomy" id="9796"/>
    <lineage>
        <taxon>Eukaryota</taxon>
        <taxon>Metazoa</taxon>
        <taxon>Chordata</taxon>
        <taxon>Craniata</taxon>
        <taxon>Vertebrata</taxon>
        <taxon>Euteleostomi</taxon>
        <taxon>Mammalia</taxon>
        <taxon>Eutheria</taxon>
        <taxon>Laurasiatheria</taxon>
        <taxon>Perissodactyla</taxon>
        <taxon>Equidae</taxon>
        <taxon>Equus</taxon>
    </lineage>
</organism>
<dbReference type="GO" id="GO:0005743">
    <property type="term" value="C:mitochondrial inner membrane"/>
    <property type="evidence" value="ECO:0007669"/>
    <property type="project" value="UniProtKB-SubCell"/>
</dbReference>
<dbReference type="PANTHER" id="PTHR21382:SF1">
    <property type="entry name" value="NADH DEHYDROGENASE [UBIQUINONE] 1 ALPHA SUBCOMPLEX SUBUNIT 11"/>
    <property type="match status" value="1"/>
</dbReference>
<protein>
    <recommendedName>
        <fullName evidence="3">NADH dehydrogenase [ubiquinone] 1 alpha subcomplex subunit 11</fullName>
    </recommendedName>
    <alternativeName>
        <fullName evidence="9">Complex I-B14.7</fullName>
    </alternativeName>
    <alternativeName>
        <fullName evidence="10">NADH-ubiquinone oxidoreductase subunit B14.7</fullName>
    </alternativeName>
</protein>
<keyword evidence="7" id="KW-0496">Mitochondrion</keyword>
<dbReference type="PANTHER" id="PTHR21382">
    <property type="entry name" value="NADH-UBIQUINONE OXIDOREDUCTASE SUBUNIT"/>
    <property type="match status" value="1"/>
</dbReference>
<evidence type="ECO:0000256" key="10">
    <source>
        <dbReference type="ARBA" id="ARBA00031497"/>
    </source>
</evidence>
<accession>A0A9L0RV09</accession>
<evidence type="ECO:0000256" key="11">
    <source>
        <dbReference type="SAM" id="MobiDB-lite"/>
    </source>
</evidence>
<dbReference type="Ensembl" id="ENSECAT00000104243.1">
    <property type="protein sequence ID" value="ENSECAP00000067650.1"/>
    <property type="gene ID" value="ENSECAG00000059799.1"/>
</dbReference>
<dbReference type="GO" id="GO:0006120">
    <property type="term" value="P:mitochondrial electron transport, NADH to ubiquinone"/>
    <property type="evidence" value="ECO:0007669"/>
    <property type="project" value="InterPro"/>
</dbReference>
<dbReference type="InterPro" id="IPR039205">
    <property type="entry name" value="NDUFA11"/>
</dbReference>
<comment type="subcellular location">
    <subcellularLocation>
        <location evidence="1">Mitochondrion inner membrane</location>
        <topology evidence="1">Multi-pass membrane protein</topology>
        <orientation evidence="1">Matrix side</orientation>
    </subcellularLocation>
</comment>
<evidence type="ECO:0000256" key="3">
    <source>
        <dbReference type="ARBA" id="ARBA00018191"/>
    </source>
</evidence>
<feature type="compositionally biased region" description="Basic and acidic residues" evidence="11">
    <location>
        <begin position="134"/>
        <end position="146"/>
    </location>
</feature>
<reference evidence="12 13" key="1">
    <citation type="journal article" date="2009" name="Science">
        <title>Genome sequence, comparative analysis, and population genetics of the domestic horse.</title>
        <authorList>
            <consortium name="Broad Institute Genome Sequencing Platform"/>
            <consortium name="Broad Institute Whole Genome Assembly Team"/>
            <person name="Wade C.M."/>
            <person name="Giulotto E."/>
            <person name="Sigurdsson S."/>
            <person name="Zoli M."/>
            <person name="Gnerre S."/>
            <person name="Imsland F."/>
            <person name="Lear T.L."/>
            <person name="Adelson D.L."/>
            <person name="Bailey E."/>
            <person name="Bellone R.R."/>
            <person name="Bloecker H."/>
            <person name="Distl O."/>
            <person name="Edgar R.C."/>
            <person name="Garber M."/>
            <person name="Leeb T."/>
            <person name="Mauceli E."/>
            <person name="MacLeod J.N."/>
            <person name="Penedo M.C.T."/>
            <person name="Raison J.M."/>
            <person name="Sharpe T."/>
            <person name="Vogel J."/>
            <person name="Andersson L."/>
            <person name="Antczak D.F."/>
            <person name="Biagi T."/>
            <person name="Binns M.M."/>
            <person name="Chowdhary B.P."/>
            <person name="Coleman S.J."/>
            <person name="Della Valle G."/>
            <person name="Fryc S."/>
            <person name="Guerin G."/>
            <person name="Hasegawa T."/>
            <person name="Hill E.W."/>
            <person name="Jurka J."/>
            <person name="Kiialainen A."/>
            <person name="Lindgren G."/>
            <person name="Liu J."/>
            <person name="Magnani E."/>
            <person name="Mickelson J.R."/>
            <person name="Murray J."/>
            <person name="Nergadze S.G."/>
            <person name="Onofrio R."/>
            <person name="Pedroni S."/>
            <person name="Piras M.F."/>
            <person name="Raudsepp T."/>
            <person name="Rocchi M."/>
            <person name="Roeed K.H."/>
            <person name="Ryder O.A."/>
            <person name="Searle S."/>
            <person name="Skow L."/>
            <person name="Swinburne J.E."/>
            <person name="Syvaenen A.C."/>
            <person name="Tozaki T."/>
            <person name="Valberg S.J."/>
            <person name="Vaudin M."/>
            <person name="White J.R."/>
            <person name="Zody M.C."/>
            <person name="Lander E.S."/>
            <person name="Lindblad-Toh K."/>
        </authorList>
    </citation>
    <scope>NUCLEOTIDE SEQUENCE [LARGE SCALE GENOMIC DNA]</scope>
    <source>
        <strain evidence="12 13">Thoroughbred</strain>
    </source>
</reference>
<keyword evidence="6" id="KW-1133">Transmembrane helix</keyword>
<evidence type="ECO:0000256" key="6">
    <source>
        <dbReference type="ARBA" id="ARBA00022989"/>
    </source>
</evidence>
<reference evidence="12" key="3">
    <citation type="submission" date="2025-09" db="UniProtKB">
        <authorList>
            <consortium name="Ensembl"/>
        </authorList>
    </citation>
    <scope>IDENTIFICATION</scope>
    <source>
        <strain evidence="12">Thoroughbred</strain>
    </source>
</reference>
<evidence type="ECO:0000256" key="4">
    <source>
        <dbReference type="ARBA" id="ARBA00022692"/>
    </source>
</evidence>
<evidence type="ECO:0000313" key="12">
    <source>
        <dbReference type="Ensembl" id="ENSECAP00000067650.1"/>
    </source>
</evidence>
<comment type="similarity">
    <text evidence="2">Belongs to the complex I NDUFA11 subunit family.</text>
</comment>
<evidence type="ECO:0000256" key="5">
    <source>
        <dbReference type="ARBA" id="ARBA00022792"/>
    </source>
</evidence>
<keyword evidence="4" id="KW-0812">Transmembrane</keyword>
<evidence type="ECO:0000256" key="7">
    <source>
        <dbReference type="ARBA" id="ARBA00023128"/>
    </source>
</evidence>
<evidence type="ECO:0000256" key="9">
    <source>
        <dbReference type="ARBA" id="ARBA00030608"/>
    </source>
</evidence>
<reference evidence="12" key="2">
    <citation type="submission" date="2025-08" db="UniProtKB">
        <authorList>
            <consortium name="Ensembl"/>
        </authorList>
    </citation>
    <scope>IDENTIFICATION</scope>
    <source>
        <strain evidence="12">Thoroughbred</strain>
    </source>
</reference>
<feature type="compositionally biased region" description="Basic residues" evidence="11">
    <location>
        <begin position="205"/>
        <end position="215"/>
    </location>
</feature>
<dbReference type="GeneTree" id="ENSGT00390000012434"/>
<name>A0A9L0RV09_HORSE</name>
<sequence length="248" mass="25505">MARSLLHQYWDLPEGTECHRKAYASTSVGGAAGLIVSAYSIALKPPASFLEGVARTGRYTFTAAAIGAIFGLTTCVSAQVRGKPDDPLNYLIGGCAGGLTLGARASGPAGGETRPHADKPPWPSSGSAWWKVPAGREGRAPRREAHASPGDLRQGLGVPCTPGPAMGGEPQARQADPSSAAMLQRAGRSVPPAPGPRGSSQLRDRSRRLRLHGPHGRPGQDGPAGGLGGVRRAQSVSPRPGPHSPDCV</sequence>
<evidence type="ECO:0000313" key="13">
    <source>
        <dbReference type="Proteomes" id="UP000002281"/>
    </source>
</evidence>
<keyword evidence="8" id="KW-0472">Membrane</keyword>
<dbReference type="AlphaFoldDB" id="A0A9L0RV09"/>
<evidence type="ECO:0000256" key="8">
    <source>
        <dbReference type="ARBA" id="ARBA00023136"/>
    </source>
</evidence>
<dbReference type="GO" id="GO:0045271">
    <property type="term" value="C:respiratory chain complex I"/>
    <property type="evidence" value="ECO:0000318"/>
    <property type="project" value="GO_Central"/>
</dbReference>
<feature type="region of interest" description="Disordered" evidence="11">
    <location>
        <begin position="105"/>
        <end position="248"/>
    </location>
</feature>
<feature type="compositionally biased region" description="Pro residues" evidence="11">
    <location>
        <begin position="239"/>
        <end position="248"/>
    </location>
</feature>